<dbReference type="EMBL" id="UOEU01000852">
    <property type="protein sequence ID" value="VAW41674.1"/>
    <property type="molecule type" value="Genomic_DNA"/>
</dbReference>
<dbReference type="InterPro" id="IPR022385">
    <property type="entry name" value="Rhs_assc_core"/>
</dbReference>
<dbReference type="InterPro" id="IPR050708">
    <property type="entry name" value="T6SS_VgrG/RHS"/>
</dbReference>
<gene>
    <name evidence="4" type="ORF">MNBD_CHLOROFLEXI01-519</name>
</gene>
<feature type="compositionally biased region" description="Basic and acidic residues" evidence="2">
    <location>
        <begin position="758"/>
        <end position="768"/>
    </location>
</feature>
<keyword evidence="1" id="KW-0677">Repeat</keyword>
<dbReference type="PANTHER" id="PTHR32305:SF15">
    <property type="entry name" value="PROTEIN RHSA-RELATED"/>
    <property type="match status" value="1"/>
</dbReference>
<evidence type="ECO:0000256" key="1">
    <source>
        <dbReference type="ARBA" id="ARBA00022737"/>
    </source>
</evidence>
<name>A0A3B0WDH9_9ZZZZ</name>
<evidence type="ECO:0000256" key="2">
    <source>
        <dbReference type="SAM" id="MobiDB-lite"/>
    </source>
</evidence>
<dbReference type="Gene3D" id="2.180.10.10">
    <property type="entry name" value="RHS repeat-associated core"/>
    <property type="match status" value="3"/>
</dbReference>
<dbReference type="InterPro" id="IPR056823">
    <property type="entry name" value="TEN-like_YD-shell"/>
</dbReference>
<reference evidence="4" key="1">
    <citation type="submission" date="2018-06" db="EMBL/GenBank/DDBJ databases">
        <authorList>
            <person name="Zhirakovskaya E."/>
        </authorList>
    </citation>
    <scope>NUCLEOTIDE SEQUENCE</scope>
</reference>
<feature type="domain" description="Teneurin-like YD-shell" evidence="3">
    <location>
        <begin position="88"/>
        <end position="203"/>
    </location>
</feature>
<feature type="domain" description="Teneurin-like YD-shell" evidence="3">
    <location>
        <begin position="225"/>
        <end position="503"/>
    </location>
</feature>
<protein>
    <recommendedName>
        <fullName evidence="3">Teneurin-like YD-shell domain-containing protein</fullName>
    </recommendedName>
</protein>
<dbReference type="InterPro" id="IPR006530">
    <property type="entry name" value="YD"/>
</dbReference>
<evidence type="ECO:0000259" key="3">
    <source>
        <dbReference type="Pfam" id="PF25023"/>
    </source>
</evidence>
<evidence type="ECO:0000313" key="4">
    <source>
        <dbReference type="EMBL" id="VAW41674.1"/>
    </source>
</evidence>
<organism evidence="4">
    <name type="scientific">hydrothermal vent metagenome</name>
    <dbReference type="NCBI Taxonomy" id="652676"/>
    <lineage>
        <taxon>unclassified sequences</taxon>
        <taxon>metagenomes</taxon>
        <taxon>ecological metagenomes</taxon>
    </lineage>
</organism>
<feature type="region of interest" description="Disordered" evidence="2">
    <location>
        <begin position="746"/>
        <end position="810"/>
    </location>
</feature>
<feature type="region of interest" description="Disordered" evidence="2">
    <location>
        <begin position="1802"/>
        <end position="1821"/>
    </location>
</feature>
<proteinExistence type="predicted"/>
<feature type="compositionally biased region" description="Gly residues" evidence="2">
    <location>
        <begin position="778"/>
        <end position="810"/>
    </location>
</feature>
<sequence length="2174" mass="243885">MPAWFTKTPRQFFLIFLTLGFISVESIPASTSSMSDELGWKFDYDDGGRISKVIDAAGRTTDYQYVFDKDDRLHKLTRTTADGSNVILQFDERGQRTSMRDKAGTVSYEYDDLGRLILVQREESPAVTYSYDTLDRIKVLQVGDFYRIEYTYDFLGRLESMDTPAGIVRYDYLTGQGKVVRILPNGVKTFLDYEPNGELRKITHGLFSSPSDTSYQVLAEYSYRYRPDGLIESIKEGGGAGQFERSYEYDKVGRLIGARGPQGRQYKYEYDSVGNRIKAKSSIKPLQDLTYDWYGRITSYNNAPGKYDAGGNMTALNVDGVALNYRYNHDNQLSGAHDGAVSYRYDGEGQLIARKVGNSETSFIPNPFSIYWQPLVMEDNKGYQTLIVWDGDTPLLLIRSGKPQYLLHDHLGSVRLLVDGQGKVKQQLEYEPFGAITSSAQAAEFTPGYAGLFWDPVGKVYLTRARAYSPQVGRFLQVDPLHRIPADSQKSLTGYSCCGNDPVNFVDLDGAECREPTNFYDIIETKPKSLPHTFFDWQIDHLSDQYEDGIYLDRSSSLLRKLPGVKNAVDDAAKELSPVWKFIRDPIYQGQQIFNKVWLGTYYQVAQRAGNAVFSALGKVKFAADQMKIRLHAVQAMDPPRYLERPTSFGWEGHGNYQTRLGELTFSERQYANIFSPNPITRIHKESINEDNFRYRKTVETKVGGLSTWQKFLENIFPREYIEGSTSVRTTKTTMGYRTNFRGQGIIDPNSFHSTKKPVFDSKDTRNDLEDDDDDRLGVGGTSSGPGCPGAPGCGGGGQGSDGPGGFGGPGSWGSQFFKMAPSPVGGVYLGGFGQALDSIGLIEGISLDSNNNLILLSKTGKEIDLPSFRIDDVVTVFRSVYLNGEGPTVTIDPNPKDPEGSAMIVRHSIATEDTYVGWVLFQADRLMKGYTLGMDNDTTEEVKSTVPGYDKVLNTIYFGGESPEKLRKKGHWERFWIVPAETRRFGTDKTELTLFDVPLKVKTQAMKWIKGELVDDLKGKSSPGAAAFTDWFTGKYDQVAEEQYLTPPPESGITKPVPIFTELRRIALITAIVEKLRDQGVPLPFWMRDYEVRPVPIEKFTPGLKVTRSNQRITARVYGGAQMSAADKDVKDYSPVSNLANLPKKEQQSVRKKLKLVDTLEKAIQHEMVSAEPFEVRQFKHKDHGYQAVKMPGGESKALAPATLAEVDLSIPVEGGYSIYLPRYYNSFFDPNGLWGKGWTLDLPHLEKIRVPVRREGSEVHFKTAYELITPLNGVYTRFSRIEKVPELNDSRLQVPDHSSDFFGIADSKPVFLSGETLKLIRKDGGSLHFSKAGQLVAVENGGFKTVYERDNSGRLTRIAGLRGRWLVASIDLKYDESGKLSSATAYKAESESDKTIINYGYDNVGRLSGIESESGRVGIRYKDSWVTAVTYQAKDPKGTASQEIILRSFEYNPRGQLLSETGIDGRRTNYQIVSDSKGSTVTAVASGQTSGANSIRYDPSFRPLEARYANGRQAIWDYPNSGDSILHIKEADGTGIWITESADQRQRVMEFDSEYKIASEFDSAGRLTSVSENGHTLMEQEWSPLGNLRVVKSETQSEHYKYDENGLLSEIILAPPHEKSDFSHYQITSFDPAGRPVEIKDDRGRHLSVGYDANGELVAMFDHRDGNNYGFKIDRDQSGRIRKVRSSWGNRQYVYDANGHIKNLAIAKGGMNASAEWKSGLLHKVRQFDGGKSTMSYYETPGQEGLIKSITTPNQLTMSYEYNANNQLRGVDVGNIYKLKIDYDASGNLTGWRVVPPGRPGTRKVVSRENPGTASSPVLPLRPAESLEARRADSRFASEGIRDLMVLDHSVVDGKPNLLLAVNGKMKSANETVAVEFDRLLKITTTFIGPVDELQRMWASFVENHLVGFVKVRTWETHNRQTVNLRPRLIIKSNQTNYKYTNLERIPALVDNFNIYITHNPSITATSLVKKIRDLPRLGRDNVLFVFRLPEMEADLQRRWQAAITELQEVVGQDSVRFDPSKTELQAAMNLRDKDVVVLEFVHTAEGIVLKGNDKYQADDILRGESLSHIKYLIGLSCCNLQKLEQGRFVDSLQKKGVGIVDGSVREVGADIGLRRLEQMIEIMRNIELYEKLPLDYLQDVIDQIQKIEHGGMIKVGKRVPYDSVEWLEACA</sequence>
<dbReference type="Pfam" id="PF25023">
    <property type="entry name" value="TEN_YD-shell"/>
    <property type="match status" value="2"/>
</dbReference>
<dbReference type="NCBIfam" id="TIGR01643">
    <property type="entry name" value="YD_repeat_2x"/>
    <property type="match status" value="2"/>
</dbReference>
<accession>A0A3B0WDH9</accession>
<dbReference type="PANTHER" id="PTHR32305">
    <property type="match status" value="1"/>
</dbReference>
<dbReference type="NCBIfam" id="TIGR03696">
    <property type="entry name" value="Rhs_assc_core"/>
    <property type="match status" value="1"/>
</dbReference>